<dbReference type="CDD" id="cd06216">
    <property type="entry name" value="FNR_iron_sulfur_binding_2"/>
    <property type="match status" value="1"/>
</dbReference>
<gene>
    <name evidence="2" type="ORF">WQQ_28810</name>
</gene>
<dbReference type="InterPro" id="IPR036010">
    <property type="entry name" value="2Fe-2S_ferredoxin-like_sf"/>
</dbReference>
<dbReference type="Gene3D" id="2.40.30.10">
    <property type="entry name" value="Translation factors"/>
    <property type="match status" value="1"/>
</dbReference>
<keyword evidence="3" id="KW-1185">Reference proteome</keyword>
<dbReference type="OrthoDB" id="9796486at2"/>
<reference evidence="2 3" key="1">
    <citation type="journal article" date="2012" name="J. Bacteriol.">
        <title>Genome Sequence of n-Alkane-Degrading Hydrocarboniphaga effusa Strain AP103T (ATCC BAA-332T).</title>
        <authorList>
            <person name="Chang H.K."/>
            <person name="Zylstra G.J."/>
            <person name="Chae J.C."/>
        </authorList>
    </citation>
    <scope>NUCLEOTIDE SEQUENCE [LARGE SCALE GENOMIC DNA]</scope>
    <source>
        <strain evidence="2 3">AP103</strain>
    </source>
</reference>
<dbReference type="InterPro" id="IPR050415">
    <property type="entry name" value="MRET"/>
</dbReference>
<dbReference type="STRING" id="1172194.WQQ_28810"/>
<dbReference type="InterPro" id="IPR001041">
    <property type="entry name" value="2Fe-2S_ferredoxin-type"/>
</dbReference>
<dbReference type="PANTHER" id="PTHR47354:SF3">
    <property type="entry name" value="OXIDOREDUCTASE-RELATED"/>
    <property type="match status" value="1"/>
</dbReference>
<dbReference type="GO" id="GO:0051536">
    <property type="term" value="F:iron-sulfur cluster binding"/>
    <property type="evidence" value="ECO:0007669"/>
    <property type="project" value="InterPro"/>
</dbReference>
<dbReference type="AlphaFoldDB" id="I7ZBP3"/>
<name>I7ZBP3_9GAMM</name>
<dbReference type="InterPro" id="IPR017938">
    <property type="entry name" value="Riboflavin_synthase-like_b-brl"/>
</dbReference>
<dbReference type="SUPFAM" id="SSF52343">
    <property type="entry name" value="Ferredoxin reductase-like, C-terminal NADP-linked domain"/>
    <property type="match status" value="1"/>
</dbReference>
<dbReference type="PROSITE" id="PS51384">
    <property type="entry name" value="FAD_FR"/>
    <property type="match status" value="1"/>
</dbReference>
<dbReference type="InterPro" id="IPR001433">
    <property type="entry name" value="OxRdtase_FAD/NAD-bd"/>
</dbReference>
<protein>
    <recommendedName>
        <fullName evidence="1">FAD-binding FR-type domain-containing protein</fullName>
    </recommendedName>
</protein>
<dbReference type="Gene3D" id="3.10.20.30">
    <property type="match status" value="1"/>
</dbReference>
<evidence type="ECO:0000259" key="1">
    <source>
        <dbReference type="PROSITE" id="PS51384"/>
    </source>
</evidence>
<dbReference type="Pfam" id="PF00111">
    <property type="entry name" value="Fer2"/>
    <property type="match status" value="1"/>
</dbReference>
<dbReference type="PRINTS" id="PR00409">
    <property type="entry name" value="PHDIOXRDTASE"/>
</dbReference>
<dbReference type="InterPro" id="IPR017927">
    <property type="entry name" value="FAD-bd_FR_type"/>
</dbReference>
<dbReference type="InterPro" id="IPR012675">
    <property type="entry name" value="Beta-grasp_dom_sf"/>
</dbReference>
<dbReference type="EMBL" id="AKGD01000002">
    <property type="protein sequence ID" value="EIT69299.1"/>
    <property type="molecule type" value="Genomic_DNA"/>
</dbReference>
<dbReference type="Pfam" id="PF00175">
    <property type="entry name" value="NAD_binding_1"/>
    <property type="match status" value="1"/>
</dbReference>
<dbReference type="Gene3D" id="3.40.50.80">
    <property type="entry name" value="Nucleotide-binding domain of ferredoxin-NADP reductase (FNR) module"/>
    <property type="match status" value="1"/>
</dbReference>
<dbReference type="Pfam" id="PF00970">
    <property type="entry name" value="FAD_binding_6"/>
    <property type="match status" value="1"/>
</dbReference>
<dbReference type="Proteomes" id="UP000003704">
    <property type="component" value="Unassembled WGS sequence"/>
</dbReference>
<accession>I7ZBP3</accession>
<dbReference type="RefSeq" id="WP_007185822.1">
    <property type="nucleotide sequence ID" value="NZ_AKGD01000002.1"/>
</dbReference>
<feature type="domain" description="FAD-binding FR-type" evidence="1">
    <location>
        <begin position="50"/>
        <end position="151"/>
    </location>
</feature>
<dbReference type="InterPro" id="IPR039261">
    <property type="entry name" value="FNR_nucleotide-bd"/>
</dbReference>
<dbReference type="PANTHER" id="PTHR47354">
    <property type="entry name" value="NADH OXIDOREDUCTASE HCR"/>
    <property type="match status" value="1"/>
</dbReference>
<dbReference type="InterPro" id="IPR008333">
    <property type="entry name" value="Cbr1-like_FAD-bd_dom"/>
</dbReference>
<evidence type="ECO:0000313" key="3">
    <source>
        <dbReference type="Proteomes" id="UP000003704"/>
    </source>
</evidence>
<proteinExistence type="predicted"/>
<dbReference type="CDD" id="cd00207">
    <property type="entry name" value="fer2"/>
    <property type="match status" value="1"/>
</dbReference>
<dbReference type="SUPFAM" id="SSF63380">
    <property type="entry name" value="Riboflavin synthase domain-like"/>
    <property type="match status" value="1"/>
</dbReference>
<sequence length="372" mass="40693">MFASPKLASPASGIWMRGLDRLLKSEVAATLTAPHGVERFIEQWNPLWSVDQVKARIVGVQRPTEDAVVLRLRPNRHWTGFRAGQYVRVGVEVDGVRLTRCYSLSEAPGSADGSLEIAVRKQGRVSSWLFERAQVGQVLTLSQAEGDFVLPAVESPLLLIAGGSGITPVLSLLRSLLSRHRSEPVAVLYYVRNREQGLFVQELQRIAELRPQWTIRIVETRVGTASRHFEASQLQALGETFAQAMTYVCGPAALIDAVELAMQQQGRSEQLRYERFVAASKPAAAPGSANGDLIFSRSERYVANDGRSLLDQAEAAGLRPDAGCRMGICHSCLCRKTSGRVRDLRNGTLSDEGEQDIQLCVSAAVGDVTLDL</sequence>
<organism evidence="2 3">
    <name type="scientific">Hydrocarboniphaga effusa AP103</name>
    <dbReference type="NCBI Taxonomy" id="1172194"/>
    <lineage>
        <taxon>Bacteria</taxon>
        <taxon>Pseudomonadati</taxon>
        <taxon>Pseudomonadota</taxon>
        <taxon>Gammaproteobacteria</taxon>
        <taxon>Nevskiales</taxon>
        <taxon>Nevskiaceae</taxon>
        <taxon>Hydrocarboniphaga</taxon>
    </lineage>
</organism>
<dbReference type="GO" id="GO:0016491">
    <property type="term" value="F:oxidoreductase activity"/>
    <property type="evidence" value="ECO:0007669"/>
    <property type="project" value="InterPro"/>
</dbReference>
<dbReference type="SUPFAM" id="SSF54292">
    <property type="entry name" value="2Fe-2S ferredoxin-like"/>
    <property type="match status" value="1"/>
</dbReference>
<comment type="caution">
    <text evidence="2">The sequence shown here is derived from an EMBL/GenBank/DDBJ whole genome shotgun (WGS) entry which is preliminary data.</text>
</comment>
<evidence type="ECO:0000313" key="2">
    <source>
        <dbReference type="EMBL" id="EIT69299.1"/>
    </source>
</evidence>